<name>A0A0A9Y479_LYGHE</name>
<feature type="compositionally biased region" description="Acidic residues" evidence="1">
    <location>
        <begin position="88"/>
        <end position="97"/>
    </location>
</feature>
<accession>A0A0A9Y479</accession>
<reference evidence="2" key="2">
    <citation type="submission" date="2014-07" db="EMBL/GenBank/DDBJ databases">
        <authorList>
            <person name="Hull J."/>
        </authorList>
    </citation>
    <scope>NUCLEOTIDE SEQUENCE</scope>
</reference>
<feature type="compositionally biased region" description="Basic residues" evidence="1">
    <location>
        <begin position="66"/>
        <end position="83"/>
    </location>
</feature>
<gene>
    <name evidence="2" type="ORF">CM83_100499</name>
</gene>
<evidence type="ECO:0000313" key="2">
    <source>
        <dbReference type="EMBL" id="JAG25918.1"/>
    </source>
</evidence>
<reference evidence="2" key="1">
    <citation type="journal article" date="2014" name="PLoS ONE">
        <title>Transcriptome-Based Identification of ABC Transporters in the Western Tarnished Plant Bug Lygus hesperus.</title>
        <authorList>
            <person name="Hull J.J."/>
            <person name="Chaney K."/>
            <person name="Geib S.M."/>
            <person name="Fabrick J.A."/>
            <person name="Brent C.S."/>
            <person name="Walsh D."/>
            <person name="Lavine L.C."/>
        </authorList>
    </citation>
    <scope>NUCLEOTIDE SEQUENCE</scope>
</reference>
<proteinExistence type="predicted"/>
<protein>
    <submittedName>
        <fullName evidence="2">Uncharacterized protein</fullName>
    </submittedName>
</protein>
<dbReference type="EMBL" id="GBHO01017686">
    <property type="protein sequence ID" value="JAG25918.1"/>
    <property type="molecule type" value="Transcribed_RNA"/>
</dbReference>
<evidence type="ECO:0000313" key="3">
    <source>
        <dbReference type="EMBL" id="JAG52940.1"/>
    </source>
</evidence>
<feature type="region of interest" description="Disordered" evidence="1">
    <location>
        <begin position="61"/>
        <end position="100"/>
    </location>
</feature>
<organism evidence="2">
    <name type="scientific">Lygus hesperus</name>
    <name type="common">Western plant bug</name>
    <dbReference type="NCBI Taxonomy" id="30085"/>
    <lineage>
        <taxon>Eukaryota</taxon>
        <taxon>Metazoa</taxon>
        <taxon>Ecdysozoa</taxon>
        <taxon>Arthropoda</taxon>
        <taxon>Hexapoda</taxon>
        <taxon>Insecta</taxon>
        <taxon>Pterygota</taxon>
        <taxon>Neoptera</taxon>
        <taxon>Paraneoptera</taxon>
        <taxon>Hemiptera</taxon>
        <taxon>Heteroptera</taxon>
        <taxon>Panheteroptera</taxon>
        <taxon>Cimicomorpha</taxon>
        <taxon>Miridae</taxon>
        <taxon>Mirini</taxon>
        <taxon>Lygus</taxon>
    </lineage>
</organism>
<feature type="region of interest" description="Disordered" evidence="1">
    <location>
        <begin position="120"/>
        <end position="157"/>
    </location>
</feature>
<evidence type="ECO:0000256" key="1">
    <source>
        <dbReference type="SAM" id="MobiDB-lite"/>
    </source>
</evidence>
<dbReference type="AlphaFoldDB" id="A0A0A9Y479"/>
<dbReference type="EMBL" id="GBRD01012886">
    <property type="protein sequence ID" value="JAG52940.1"/>
    <property type="molecule type" value="Transcribed_RNA"/>
</dbReference>
<sequence length="233" mass="26916">MKSMKEQQRHPLSPIENPYVINEFGYVSQESAGLYEKFMSKYCNVEPEGYYLVPPSTKEIKELKEKKKPLKTKTPGRRKKVKSKAIISEDEDDDENDERSFKVVQCSEVDEKPKVPKIKILLPVKRSENGKPDEGNDLKKGPQAKSRKGGDAVNCLPKKRQYVPAPLNFDELLKLAEKKQHEPIFVPGSEFDSRRPMTKKEKAIYLEKLERIKKRKEEKELQKEKSSTILPAN</sequence>
<feature type="compositionally biased region" description="Basic and acidic residues" evidence="1">
    <location>
        <begin position="125"/>
        <end position="140"/>
    </location>
</feature>
<reference evidence="3" key="3">
    <citation type="submission" date="2014-09" db="EMBL/GenBank/DDBJ databases">
        <authorList>
            <person name="Magalhaes I.L.F."/>
            <person name="Oliveira U."/>
            <person name="Santos F.R."/>
            <person name="Vidigal T.H.D.A."/>
            <person name="Brescovit A.D."/>
            <person name="Santos A.J."/>
        </authorList>
    </citation>
    <scope>NUCLEOTIDE SEQUENCE</scope>
</reference>